<evidence type="ECO:0000313" key="4">
    <source>
        <dbReference type="Proteomes" id="UP000315295"/>
    </source>
</evidence>
<dbReference type="AlphaFoldDB" id="A0A540N0V0"/>
<gene>
    <name evidence="3" type="ORF">C1H46_009755</name>
</gene>
<dbReference type="PANTHER" id="PTHR45651:SF68">
    <property type="entry name" value="ION TRANSPORT DOMAIN-CONTAINING PROTEIN"/>
    <property type="match status" value="1"/>
</dbReference>
<accession>A0A540N0V0</accession>
<proteinExistence type="predicted"/>
<dbReference type="InterPro" id="IPR018490">
    <property type="entry name" value="cNMP-bd_dom_sf"/>
</dbReference>
<evidence type="ECO:0008006" key="5">
    <source>
        <dbReference type="Google" id="ProtNLM"/>
    </source>
</evidence>
<sequence>MKTLRTVDKLKDMNERVLTLTCDCLKPVTYSENSFIFRDPLDCIVFIIDGTMWTYGSSDSKVGQRFSSMAIERLEKGHFYGKELFDRPSDYFTELPVSSKHVKSLTKVEAFVLMAKDLETLVSRVPLQWAKKGSQEEKDIAASMLANAFRRGDGGT</sequence>
<evidence type="ECO:0000256" key="2">
    <source>
        <dbReference type="ARBA" id="ARBA00023303"/>
    </source>
</evidence>
<keyword evidence="4" id="KW-1185">Reference proteome</keyword>
<dbReference type="InterPro" id="IPR014710">
    <property type="entry name" value="RmlC-like_jellyroll"/>
</dbReference>
<keyword evidence="1" id="KW-0813">Transport</keyword>
<keyword evidence="1" id="KW-1071">Ligand-gated ion channel</keyword>
<reference evidence="3 4" key="1">
    <citation type="journal article" date="2019" name="G3 (Bethesda)">
        <title>Sequencing of a Wild Apple (Malus baccata) Genome Unravels the Differences Between Cultivated and Wild Apple Species Regarding Disease Resistance and Cold Tolerance.</title>
        <authorList>
            <person name="Chen X."/>
        </authorList>
    </citation>
    <scope>NUCLEOTIDE SEQUENCE [LARGE SCALE GENOMIC DNA]</scope>
    <source>
        <strain evidence="4">cv. Shandingzi</strain>
        <tissue evidence="3">Leaves</tissue>
    </source>
</reference>
<dbReference type="PANTHER" id="PTHR45651">
    <property type="entry name" value="CYCLIC NUCLEOTIDE-GATED ION CHANNEL 15-RELATED-RELATED"/>
    <property type="match status" value="1"/>
</dbReference>
<dbReference type="SUPFAM" id="SSF51206">
    <property type="entry name" value="cAMP-binding domain-like"/>
    <property type="match status" value="1"/>
</dbReference>
<keyword evidence="2" id="KW-0407">Ion channel</keyword>
<dbReference type="GO" id="GO:0016020">
    <property type="term" value="C:membrane"/>
    <property type="evidence" value="ECO:0007669"/>
    <property type="project" value="UniProtKB-SubCell"/>
</dbReference>
<evidence type="ECO:0000313" key="3">
    <source>
        <dbReference type="EMBL" id="TQE04672.1"/>
    </source>
</evidence>
<protein>
    <recommendedName>
        <fullName evidence="5">Cyclic nucleotide-binding domain-containing protein</fullName>
    </recommendedName>
</protein>
<evidence type="ECO:0000256" key="1">
    <source>
        <dbReference type="ARBA" id="ARBA00023286"/>
    </source>
</evidence>
<dbReference type="STRING" id="106549.A0A540N0V0"/>
<dbReference type="GO" id="GO:0034220">
    <property type="term" value="P:monoatomic ion transmembrane transport"/>
    <property type="evidence" value="ECO:0007669"/>
    <property type="project" value="UniProtKB-KW"/>
</dbReference>
<dbReference type="Proteomes" id="UP000315295">
    <property type="component" value="Unassembled WGS sequence"/>
</dbReference>
<name>A0A540N0V0_MALBA</name>
<dbReference type="EMBL" id="VIEB01000136">
    <property type="protein sequence ID" value="TQE04672.1"/>
    <property type="molecule type" value="Genomic_DNA"/>
</dbReference>
<comment type="caution">
    <text evidence="3">The sequence shown here is derived from an EMBL/GenBank/DDBJ whole genome shotgun (WGS) entry which is preliminary data.</text>
</comment>
<keyword evidence="1" id="KW-0406">Ion transport</keyword>
<organism evidence="3 4">
    <name type="scientific">Malus baccata</name>
    <name type="common">Siberian crab apple</name>
    <name type="synonym">Pyrus baccata</name>
    <dbReference type="NCBI Taxonomy" id="106549"/>
    <lineage>
        <taxon>Eukaryota</taxon>
        <taxon>Viridiplantae</taxon>
        <taxon>Streptophyta</taxon>
        <taxon>Embryophyta</taxon>
        <taxon>Tracheophyta</taxon>
        <taxon>Spermatophyta</taxon>
        <taxon>Magnoliopsida</taxon>
        <taxon>eudicotyledons</taxon>
        <taxon>Gunneridae</taxon>
        <taxon>Pentapetalae</taxon>
        <taxon>rosids</taxon>
        <taxon>fabids</taxon>
        <taxon>Rosales</taxon>
        <taxon>Rosaceae</taxon>
        <taxon>Amygdaloideae</taxon>
        <taxon>Maleae</taxon>
        <taxon>Malus</taxon>
    </lineage>
</organism>
<dbReference type="Gene3D" id="2.60.120.10">
    <property type="entry name" value="Jelly Rolls"/>
    <property type="match status" value="1"/>
</dbReference>